<geneLocation type="plasmid" evidence="1 2">
    <name>unnamed3</name>
</geneLocation>
<organism evidence="1 2">
    <name type="scientific">Piscirickettsia salmonis</name>
    <dbReference type="NCBI Taxonomy" id="1238"/>
    <lineage>
        <taxon>Bacteria</taxon>
        <taxon>Pseudomonadati</taxon>
        <taxon>Pseudomonadota</taxon>
        <taxon>Gammaproteobacteria</taxon>
        <taxon>Thiotrichales</taxon>
        <taxon>Piscirickettsiaceae</taxon>
        <taxon>Piscirickettsia</taxon>
    </lineage>
</organism>
<dbReference type="AlphaFoldDB" id="A0A9Q5YHG6"/>
<name>A0A9Q5YHG6_PISSA</name>
<evidence type="ECO:0000313" key="2">
    <source>
        <dbReference type="Proteomes" id="UP000422232"/>
    </source>
</evidence>
<accession>A0A9Q5YHG6</accession>
<evidence type="ECO:0000313" key="1">
    <source>
        <dbReference type="EMBL" id="QGO07813.1"/>
    </source>
</evidence>
<keyword evidence="2" id="KW-1185">Reference proteome</keyword>
<reference evidence="1 2" key="1">
    <citation type="submission" date="2019-04" db="EMBL/GenBank/DDBJ databases">
        <title>Complete genome sequencing of Piscirickettsia salmonis strain Psal-009.</title>
        <authorList>
            <person name="Schober I."/>
            <person name="Bunk B."/>
            <person name="Sproer C."/>
            <person name="Carril G.P."/>
            <person name="Riedel T."/>
            <person name="Flores-Herrera P.A."/>
            <person name="Nourdin-Galindo G."/>
            <person name="Marshall S.H."/>
            <person name="Overmann J."/>
        </authorList>
    </citation>
    <scope>NUCLEOTIDE SEQUENCE [LARGE SCALE GENOMIC DNA]</scope>
    <source>
        <strain evidence="1 2">Psal-009</strain>
        <plasmid evidence="1 2">unnamed3</plasmid>
    </source>
</reference>
<sequence>MDKKQAKAIADAIVNEDVLPFLKSLQPKMVSDEVFLAFCQMVILTLTNTMYKFCDDFEEFENKPLWVDSVKKSLHQGIDKCFPASLLISQNYTSDSLQKTH</sequence>
<dbReference type="RefSeq" id="WP_016210958.1">
    <property type="nucleotide sequence ID" value="NZ_CP013780.1"/>
</dbReference>
<dbReference type="EMBL" id="CP038911">
    <property type="protein sequence ID" value="QGO07813.1"/>
    <property type="molecule type" value="Genomic_DNA"/>
</dbReference>
<dbReference type="Proteomes" id="UP000422232">
    <property type="component" value="Plasmid unnamed3"/>
</dbReference>
<dbReference type="GeneID" id="66742637"/>
<protein>
    <submittedName>
        <fullName evidence="1">Uncharacterized protein</fullName>
    </submittedName>
</protein>
<gene>
    <name evidence="1" type="ORF">Psal009_03772</name>
</gene>
<keyword evidence="1" id="KW-0614">Plasmid</keyword>
<proteinExistence type="predicted"/>